<organism evidence="2 3">
    <name type="scientific">Reyranella soli</name>
    <dbReference type="NCBI Taxonomy" id="1230389"/>
    <lineage>
        <taxon>Bacteria</taxon>
        <taxon>Pseudomonadati</taxon>
        <taxon>Pseudomonadota</taxon>
        <taxon>Alphaproteobacteria</taxon>
        <taxon>Hyphomicrobiales</taxon>
        <taxon>Reyranellaceae</taxon>
        <taxon>Reyranella</taxon>
    </lineage>
</organism>
<keyword evidence="1" id="KW-0472">Membrane</keyword>
<dbReference type="EMBL" id="BKAJ01000244">
    <property type="protein sequence ID" value="GEP61658.1"/>
    <property type="molecule type" value="Genomic_DNA"/>
</dbReference>
<proteinExistence type="predicted"/>
<keyword evidence="3" id="KW-1185">Reference proteome</keyword>
<sequence>MFQTKGPEVEFRNGAFSVFPFNRYSTVDSGKIVVTAEAIHYELSTKLLVILLSFSGPLLGFLVALKEAHSIIAWIGIPAATWACLIGINYMIIKYRNYLFIQRLIHRTPTQMR</sequence>
<evidence type="ECO:0000313" key="3">
    <source>
        <dbReference type="Proteomes" id="UP000321058"/>
    </source>
</evidence>
<keyword evidence="1" id="KW-1133">Transmembrane helix</keyword>
<dbReference type="AlphaFoldDB" id="A0A512NRS3"/>
<dbReference type="Proteomes" id="UP000321058">
    <property type="component" value="Unassembled WGS sequence"/>
</dbReference>
<feature type="transmembrane region" description="Helical" evidence="1">
    <location>
        <begin position="71"/>
        <end position="93"/>
    </location>
</feature>
<comment type="caution">
    <text evidence="2">The sequence shown here is derived from an EMBL/GenBank/DDBJ whole genome shotgun (WGS) entry which is preliminary data.</text>
</comment>
<name>A0A512NRS3_9HYPH</name>
<reference evidence="2 3" key="1">
    <citation type="submission" date="2019-07" db="EMBL/GenBank/DDBJ databases">
        <title>Whole genome shotgun sequence of Reyranella soli NBRC 108950.</title>
        <authorList>
            <person name="Hosoyama A."/>
            <person name="Uohara A."/>
            <person name="Ohji S."/>
            <person name="Ichikawa N."/>
        </authorList>
    </citation>
    <scope>NUCLEOTIDE SEQUENCE [LARGE SCALE GENOMIC DNA]</scope>
    <source>
        <strain evidence="2 3">NBRC 108950</strain>
    </source>
</reference>
<feature type="transmembrane region" description="Helical" evidence="1">
    <location>
        <begin position="47"/>
        <end position="65"/>
    </location>
</feature>
<gene>
    <name evidence="2" type="ORF">RSO01_88240</name>
</gene>
<evidence type="ECO:0000313" key="2">
    <source>
        <dbReference type="EMBL" id="GEP61658.1"/>
    </source>
</evidence>
<keyword evidence="1" id="KW-0812">Transmembrane</keyword>
<evidence type="ECO:0000256" key="1">
    <source>
        <dbReference type="SAM" id="Phobius"/>
    </source>
</evidence>
<protein>
    <submittedName>
        <fullName evidence="2">Uncharacterized protein</fullName>
    </submittedName>
</protein>
<accession>A0A512NRS3</accession>